<organism evidence="3 4">
    <name type="scientific">Esox lucius</name>
    <name type="common">Northern pike</name>
    <dbReference type="NCBI Taxonomy" id="8010"/>
    <lineage>
        <taxon>Eukaryota</taxon>
        <taxon>Metazoa</taxon>
        <taxon>Chordata</taxon>
        <taxon>Craniata</taxon>
        <taxon>Vertebrata</taxon>
        <taxon>Euteleostomi</taxon>
        <taxon>Actinopterygii</taxon>
        <taxon>Neopterygii</taxon>
        <taxon>Teleostei</taxon>
        <taxon>Protacanthopterygii</taxon>
        <taxon>Esociformes</taxon>
        <taxon>Esocidae</taxon>
        <taxon>Esox</taxon>
    </lineage>
</organism>
<feature type="compositionally biased region" description="Basic and acidic residues" evidence="1">
    <location>
        <begin position="273"/>
        <end position="287"/>
    </location>
</feature>
<dbReference type="InterPro" id="IPR044926">
    <property type="entry name" value="RGS_subdomain_2"/>
</dbReference>
<dbReference type="SUPFAM" id="SSF48097">
    <property type="entry name" value="Regulator of G-protein signaling, RGS"/>
    <property type="match status" value="2"/>
</dbReference>
<feature type="region of interest" description="Disordered" evidence="1">
    <location>
        <begin position="348"/>
        <end position="368"/>
    </location>
</feature>
<evidence type="ECO:0000259" key="2">
    <source>
        <dbReference type="PROSITE" id="PS50132"/>
    </source>
</evidence>
<feature type="domain" description="RGS" evidence="2">
    <location>
        <begin position="657"/>
        <end position="765"/>
    </location>
</feature>
<reference evidence="3 4" key="1">
    <citation type="submission" date="2020-02" db="EMBL/GenBank/DDBJ databases">
        <title>Esox lucius (northern pike) genome, fEsoLuc1, primary haplotype.</title>
        <authorList>
            <person name="Myers G."/>
            <person name="Karagic N."/>
            <person name="Meyer A."/>
            <person name="Pippel M."/>
            <person name="Reichard M."/>
            <person name="Winkler S."/>
            <person name="Tracey A."/>
            <person name="Sims Y."/>
            <person name="Howe K."/>
            <person name="Rhie A."/>
            <person name="Formenti G."/>
            <person name="Durbin R."/>
            <person name="Fedrigo O."/>
            <person name="Jarvis E.D."/>
        </authorList>
    </citation>
    <scope>NUCLEOTIDE SEQUENCE [LARGE SCALE GENOMIC DNA]</scope>
</reference>
<dbReference type="InterPro" id="IPR036305">
    <property type="entry name" value="RGS_sf"/>
</dbReference>
<dbReference type="AlphaFoldDB" id="A0AAY5KHW8"/>
<feature type="region of interest" description="Disordered" evidence="1">
    <location>
        <begin position="622"/>
        <end position="658"/>
    </location>
</feature>
<name>A0AAY5KHW8_ESOLU</name>
<evidence type="ECO:0000313" key="4">
    <source>
        <dbReference type="Proteomes" id="UP000265140"/>
    </source>
</evidence>
<accession>A0AAY5KHW8</accession>
<sequence length="1052" mass="118771">MSDVLKWTLADQWLLNRCLGSVRGMRRFCSFVKGTRGEELVMFFVRVDRLLQIDWQQDRTQMNLYQALLTVIRAIHLTEGSTVMATCRIPYGTVLTITSPPLTSWSFSEGFFKIFSVSEPGGMKHQVLDQMKSKALSRLQSYWLPQYLSYCKLSITQVKECVSIAREYEDRASRLTLSERPAPIDPLRWSLGSPPSSAGPAVTRAYSSKVRKKLLWKFHQRTGTGRKVGAAEKPDELGMQQWLPMVGDGDQARCTNIVHYMSRRGGQELVGGGDDKRGGSGQREARSLRGGCWSSGSGSPTPLLKKVRNSTGLPSLLPILTSKSSRSSDLIIPPHACMETPICHLPSISATSVPRSPPPPSGPLWSPPHYDEHLDLALSADALAGGPYENFLRVSGRGVMLHHLGLWQELDGFLHLLLNLGEGPSKALRQVLAGKIMAVYLTDAWQCVSRPEGERHTTHLTKSTISQLQTLLPSGNVMPWIYTAKQELCQILGPTYNTFLDEEDKQFLLYLFARSEVKGNVSLGTTATSSAPSAPEQQVRRMREALALCQASIEPLSEETWALVPLEEVRRGGSVHLHYRKTNIYDLPFETLSERYPKLAVEAVSKTHRLYSGWKQVQEETTAKTVVTSSSPGKKPLSLTKDKERSSANRQTTRPRSLREVMKSPTNLEYFRRYLKANDAYGALLFYRNVEKLRNSGSLFQTTKINRIVNQFLRRPDAKDYLQCQASLLSQIPKMRSVSPDIIFAAQDLVIKSLEATWFRKYQDSLAPCTNVVDTRTIILTGKLKNVWGIFSKFIKSICKFRSAMKDVLTRSKFEAYLRNNWHDYSLKPTVKLMGSREIESVAKCSGDEDLQHLKRRVINHKLITVEFLVNDLSFYLETESFRNMADSGTMMASAGMYGQHDSALLHHKAEMIIKLFLNSEISPKLRINIEESARDSIQQTFSLGQVDRGLFHKAIMAIFPNLIFCWKKFCSQKIKKVLVSKKEASTALPDFLIPINSDWYQNVQMTTSKEDDYTTLRFTLRYGLTLIIPQTRRDVNCETLTFPIPALSTCQ</sequence>
<feature type="compositionally biased region" description="Polar residues" evidence="1">
    <location>
        <begin position="623"/>
        <end position="632"/>
    </location>
</feature>
<keyword evidence="4" id="KW-1185">Reference proteome</keyword>
<feature type="compositionally biased region" description="Pro residues" evidence="1">
    <location>
        <begin position="355"/>
        <end position="366"/>
    </location>
</feature>
<dbReference type="InterPro" id="IPR016137">
    <property type="entry name" value="RGS"/>
</dbReference>
<feature type="region of interest" description="Disordered" evidence="1">
    <location>
        <begin position="266"/>
        <end position="308"/>
    </location>
</feature>
<evidence type="ECO:0000313" key="3">
    <source>
        <dbReference type="Ensembl" id="ENSELUP00000087870.1"/>
    </source>
</evidence>
<evidence type="ECO:0000256" key="1">
    <source>
        <dbReference type="SAM" id="MobiDB-lite"/>
    </source>
</evidence>
<dbReference type="Ensembl" id="ENSELUT00000106138.1">
    <property type="protein sequence ID" value="ENSELUP00000087870.1"/>
    <property type="gene ID" value="ENSELUG00000038887.1"/>
</dbReference>
<dbReference type="PANTHER" id="PTHR47079">
    <property type="entry name" value="REGULATOR OF G-PROTEIN SIGNALING PROTEIN-LIKE"/>
    <property type="match status" value="1"/>
</dbReference>
<reference evidence="3" key="3">
    <citation type="submission" date="2025-09" db="UniProtKB">
        <authorList>
            <consortium name="Ensembl"/>
        </authorList>
    </citation>
    <scope>IDENTIFICATION</scope>
</reference>
<dbReference type="Gene3D" id="1.10.167.10">
    <property type="entry name" value="Regulator of G-protein Signalling 4, domain 2"/>
    <property type="match status" value="2"/>
</dbReference>
<reference evidence="3" key="2">
    <citation type="submission" date="2025-08" db="UniProtKB">
        <authorList>
            <consortium name="Ensembl"/>
        </authorList>
    </citation>
    <scope>IDENTIFICATION</scope>
</reference>
<proteinExistence type="predicted"/>
<dbReference type="GeneTree" id="ENSGT00940000166382"/>
<dbReference type="Proteomes" id="UP000265140">
    <property type="component" value="Chromosome 3"/>
</dbReference>
<dbReference type="PROSITE" id="PS50132">
    <property type="entry name" value="RGS"/>
    <property type="match status" value="1"/>
</dbReference>
<dbReference type="InterPro" id="IPR053282">
    <property type="entry name" value="RGS_domain-containing"/>
</dbReference>
<protein>
    <recommendedName>
        <fullName evidence="2">RGS domain-containing protein</fullName>
    </recommendedName>
</protein>
<dbReference type="Pfam" id="PF00615">
    <property type="entry name" value="RGS"/>
    <property type="match status" value="1"/>
</dbReference>
<dbReference type="PANTHER" id="PTHR47079:SF1">
    <property type="entry name" value="REGULATOR OF G-PROTEIN SIGNALING PROTEIN-LIKE"/>
    <property type="match status" value="1"/>
</dbReference>